<evidence type="ECO:0000313" key="3">
    <source>
        <dbReference type="Proteomes" id="UP000479000"/>
    </source>
</evidence>
<feature type="non-terminal residue" evidence="2">
    <location>
        <position position="74"/>
    </location>
</feature>
<dbReference type="AlphaFoldDB" id="A0A6H5G055"/>
<feature type="region of interest" description="Disordered" evidence="1">
    <location>
        <begin position="1"/>
        <end position="38"/>
    </location>
</feature>
<accession>A0A6H5G055</accession>
<proteinExistence type="predicted"/>
<dbReference type="EMBL" id="CADCXU010002844">
    <property type="protein sequence ID" value="CAA9994943.1"/>
    <property type="molecule type" value="Genomic_DNA"/>
</dbReference>
<reference evidence="2 3" key="1">
    <citation type="submission" date="2020-02" db="EMBL/GenBank/DDBJ databases">
        <authorList>
            <person name="Ferguson B K."/>
        </authorList>
    </citation>
    <scope>NUCLEOTIDE SEQUENCE [LARGE SCALE GENOMIC DNA]</scope>
</reference>
<evidence type="ECO:0000313" key="2">
    <source>
        <dbReference type="EMBL" id="CAA9994943.1"/>
    </source>
</evidence>
<protein>
    <submittedName>
        <fullName evidence="2">Uncharacterized protein</fullName>
    </submittedName>
</protein>
<sequence>MEKEKDGGGTLESANCWDSLTRSPGGANSPAFPTGNFIQPTKTSIQLDRIEVFGIERIALLTTSTKQHTKYFRV</sequence>
<keyword evidence="3" id="KW-1185">Reference proteome</keyword>
<feature type="compositionally biased region" description="Polar residues" evidence="1">
    <location>
        <begin position="12"/>
        <end position="22"/>
    </location>
</feature>
<organism evidence="2 3">
    <name type="scientific">Nesidiocoris tenuis</name>
    <dbReference type="NCBI Taxonomy" id="355587"/>
    <lineage>
        <taxon>Eukaryota</taxon>
        <taxon>Metazoa</taxon>
        <taxon>Ecdysozoa</taxon>
        <taxon>Arthropoda</taxon>
        <taxon>Hexapoda</taxon>
        <taxon>Insecta</taxon>
        <taxon>Pterygota</taxon>
        <taxon>Neoptera</taxon>
        <taxon>Paraneoptera</taxon>
        <taxon>Hemiptera</taxon>
        <taxon>Heteroptera</taxon>
        <taxon>Panheteroptera</taxon>
        <taxon>Cimicomorpha</taxon>
        <taxon>Miridae</taxon>
        <taxon>Dicyphina</taxon>
        <taxon>Nesidiocoris</taxon>
    </lineage>
</organism>
<gene>
    <name evidence="2" type="ORF">NTEN_LOCUS1759</name>
</gene>
<evidence type="ECO:0000256" key="1">
    <source>
        <dbReference type="SAM" id="MobiDB-lite"/>
    </source>
</evidence>
<dbReference type="Proteomes" id="UP000479000">
    <property type="component" value="Unassembled WGS sequence"/>
</dbReference>
<name>A0A6H5G055_9HEMI</name>